<reference evidence="2" key="1">
    <citation type="submission" date="2020-11" db="EMBL/GenBank/DDBJ databases">
        <authorList>
            <person name="Tran Van P."/>
        </authorList>
    </citation>
    <scope>NUCLEOTIDE SEQUENCE</scope>
</reference>
<evidence type="ECO:0000256" key="1">
    <source>
        <dbReference type="SAM" id="MobiDB-lite"/>
    </source>
</evidence>
<accession>A0A7R9D6F9</accession>
<feature type="region of interest" description="Disordered" evidence="1">
    <location>
        <begin position="112"/>
        <end position="201"/>
    </location>
</feature>
<gene>
    <name evidence="2" type="ORF">TCEB3V08_LOCUS9004</name>
</gene>
<proteinExistence type="predicted"/>
<protein>
    <submittedName>
        <fullName evidence="2">Uncharacterized protein</fullName>
    </submittedName>
</protein>
<evidence type="ECO:0000313" key="2">
    <source>
        <dbReference type="EMBL" id="CAD7407393.1"/>
    </source>
</evidence>
<dbReference type="EMBL" id="OC320154">
    <property type="protein sequence ID" value="CAD7407393.1"/>
    <property type="molecule type" value="Genomic_DNA"/>
</dbReference>
<sequence length="201" mass="23786">MTFPFAKCPIHPLFRDVLTNYFCSEVPQSRYQHTDLVWTSFLTSLFQNIFSRIEEIHSLERQHVEFITEDEPWLHCKAPHNFSREVANNWYWSHRKKFWQVQNNHWAYSPNIEPISKDSPDSSRRESVTHSDKKCWDTSRMKIQESSSVDKRAALERSDQAQSGQGEEEAPSLVASVKSKARARRRKKLYQTLRSDDPLRD</sequence>
<dbReference type="AlphaFoldDB" id="A0A7R9D6F9"/>
<name>A0A7R9D6F9_TIMCR</name>
<organism evidence="2">
    <name type="scientific">Timema cristinae</name>
    <name type="common">Walking stick</name>
    <dbReference type="NCBI Taxonomy" id="61476"/>
    <lineage>
        <taxon>Eukaryota</taxon>
        <taxon>Metazoa</taxon>
        <taxon>Ecdysozoa</taxon>
        <taxon>Arthropoda</taxon>
        <taxon>Hexapoda</taxon>
        <taxon>Insecta</taxon>
        <taxon>Pterygota</taxon>
        <taxon>Neoptera</taxon>
        <taxon>Polyneoptera</taxon>
        <taxon>Phasmatodea</taxon>
        <taxon>Timematodea</taxon>
        <taxon>Timematoidea</taxon>
        <taxon>Timematidae</taxon>
        <taxon>Timema</taxon>
    </lineage>
</organism>
<feature type="compositionally biased region" description="Basic and acidic residues" evidence="1">
    <location>
        <begin position="115"/>
        <end position="159"/>
    </location>
</feature>
<feature type="compositionally biased region" description="Basic residues" evidence="1">
    <location>
        <begin position="179"/>
        <end position="189"/>
    </location>
</feature>